<comment type="caution">
    <text evidence="2">The sequence shown here is derived from an EMBL/GenBank/DDBJ whole genome shotgun (WGS) entry which is preliminary data.</text>
</comment>
<feature type="domain" description="VOC" evidence="1">
    <location>
        <begin position="6"/>
        <end position="122"/>
    </location>
</feature>
<dbReference type="Gene3D" id="3.10.180.10">
    <property type="entry name" value="2,3-Dihydroxybiphenyl 1,2-Dioxygenase, domain 1"/>
    <property type="match status" value="1"/>
</dbReference>
<evidence type="ECO:0000313" key="2">
    <source>
        <dbReference type="EMBL" id="MEU2268233.1"/>
    </source>
</evidence>
<reference evidence="2 3" key="1">
    <citation type="submission" date="2024-06" db="EMBL/GenBank/DDBJ databases">
        <title>The Natural Products Discovery Center: Release of the First 8490 Sequenced Strains for Exploring Actinobacteria Biosynthetic Diversity.</title>
        <authorList>
            <person name="Kalkreuter E."/>
            <person name="Kautsar S.A."/>
            <person name="Yang D."/>
            <person name="Bader C.D."/>
            <person name="Teijaro C.N."/>
            <person name="Fluegel L."/>
            <person name="Davis C.M."/>
            <person name="Simpson J.R."/>
            <person name="Lauterbach L."/>
            <person name="Steele A.D."/>
            <person name="Gui C."/>
            <person name="Meng S."/>
            <person name="Li G."/>
            <person name="Viehrig K."/>
            <person name="Ye F."/>
            <person name="Su P."/>
            <person name="Kiefer A.F."/>
            <person name="Nichols A."/>
            <person name="Cepeda A.J."/>
            <person name="Yan W."/>
            <person name="Fan B."/>
            <person name="Jiang Y."/>
            <person name="Adhikari A."/>
            <person name="Zheng C.-J."/>
            <person name="Schuster L."/>
            <person name="Cowan T.M."/>
            <person name="Smanski M.J."/>
            <person name="Chevrette M.G."/>
            <person name="De Carvalho L.P.S."/>
            <person name="Shen B."/>
        </authorList>
    </citation>
    <scope>NUCLEOTIDE SEQUENCE [LARGE SCALE GENOMIC DNA]</scope>
    <source>
        <strain evidence="2 3">NPDC019583</strain>
    </source>
</reference>
<dbReference type="PANTHER" id="PTHR35908:SF1">
    <property type="entry name" value="CONSERVED PROTEIN"/>
    <property type="match status" value="1"/>
</dbReference>
<keyword evidence="3" id="KW-1185">Reference proteome</keyword>
<dbReference type="InterPro" id="IPR037523">
    <property type="entry name" value="VOC_core"/>
</dbReference>
<protein>
    <submittedName>
        <fullName evidence="2">VOC family protein</fullName>
    </submittedName>
</protein>
<sequence>MPVHMKLSAITLDCPDPLALAAFYQQATGLAPHPESNADFAALDGADGLTLGFQRVDDHRPPSWPDPTVPQQLHCCFRVVDLDETEARLLELGAGKPERQPDEDRWRVLTDPAGHPFCIVGGLVR</sequence>
<dbReference type="Proteomes" id="UP001550603">
    <property type="component" value="Unassembled WGS sequence"/>
</dbReference>
<dbReference type="PANTHER" id="PTHR35908">
    <property type="entry name" value="HYPOTHETICAL FUSION PROTEIN"/>
    <property type="match status" value="1"/>
</dbReference>
<dbReference type="CDD" id="cd06587">
    <property type="entry name" value="VOC"/>
    <property type="match status" value="1"/>
</dbReference>
<dbReference type="EMBL" id="JBEYBN010000022">
    <property type="protein sequence ID" value="MEU2268233.1"/>
    <property type="molecule type" value="Genomic_DNA"/>
</dbReference>
<gene>
    <name evidence="2" type="ORF">ABZ568_17855</name>
</gene>
<evidence type="ECO:0000313" key="3">
    <source>
        <dbReference type="Proteomes" id="UP001550603"/>
    </source>
</evidence>
<dbReference type="PROSITE" id="PS51819">
    <property type="entry name" value="VOC"/>
    <property type="match status" value="1"/>
</dbReference>
<dbReference type="InterPro" id="IPR029068">
    <property type="entry name" value="Glyas_Bleomycin-R_OHBP_Dase"/>
</dbReference>
<dbReference type="SUPFAM" id="SSF54593">
    <property type="entry name" value="Glyoxalase/Bleomycin resistance protein/Dihydroxybiphenyl dioxygenase"/>
    <property type="match status" value="1"/>
</dbReference>
<name>A0ABV2XW39_9ACTN</name>
<accession>A0ABV2XW39</accession>
<dbReference type="Pfam" id="PF18029">
    <property type="entry name" value="Glyoxalase_6"/>
    <property type="match status" value="1"/>
</dbReference>
<dbReference type="InterPro" id="IPR041581">
    <property type="entry name" value="Glyoxalase_6"/>
</dbReference>
<proteinExistence type="predicted"/>
<evidence type="ECO:0000259" key="1">
    <source>
        <dbReference type="PROSITE" id="PS51819"/>
    </source>
</evidence>
<organism evidence="2 3">
    <name type="scientific">Streptomyces olindensis</name>
    <dbReference type="NCBI Taxonomy" id="358823"/>
    <lineage>
        <taxon>Bacteria</taxon>
        <taxon>Bacillati</taxon>
        <taxon>Actinomycetota</taxon>
        <taxon>Actinomycetes</taxon>
        <taxon>Kitasatosporales</taxon>
        <taxon>Streptomycetaceae</taxon>
        <taxon>Streptomyces</taxon>
    </lineage>
</organism>